<dbReference type="EMBL" id="LSRS01000003">
    <property type="protein sequence ID" value="KAF1085680.1"/>
    <property type="molecule type" value="Genomic_DNA"/>
</dbReference>
<reference evidence="1" key="1">
    <citation type="submission" date="2016-02" db="EMBL/GenBank/DDBJ databases">
        <title>Draft Genome Sequence of Sporotomaculum syntrophicum Strain FB, a Syntrophic Benzoate Degrader.</title>
        <authorList>
            <person name="Nobu M.K."/>
            <person name="Narihiro T."/>
            <person name="Qiu Y.-L."/>
            <person name="Ohashi A."/>
            <person name="Liu W.-T."/>
            <person name="Yuji S."/>
        </authorList>
    </citation>
    <scope>NUCLEOTIDE SEQUENCE</scope>
    <source>
        <strain evidence="1">FB</strain>
    </source>
</reference>
<dbReference type="NCBIfam" id="NF038353">
    <property type="entry name" value="FxLYD_dom"/>
    <property type="match status" value="1"/>
</dbReference>
<sequence>MNIKYQKILYYCIIFFAILLLSACSQKVDPREKEIVQLLNNKNYDEAVQRANELYKDENDKLVEIINYIEEDKERDLYRKQMKEEIYPSSKLEIQQNHKSKIQNDYIYITGRVKNVSNKDINYFEVRCDFLDKNDQVLDSDYTNDNLVLKPGEMREFEIMHRYKDEYEKYKLLIGDVK</sequence>
<comment type="caution">
    <text evidence="1">The sequence shown here is derived from an EMBL/GenBank/DDBJ whole genome shotgun (WGS) entry which is preliminary data.</text>
</comment>
<gene>
    <name evidence="1" type="ORF">SPSYN_01824</name>
</gene>
<organism evidence="1 2">
    <name type="scientific">Sporotomaculum syntrophicum</name>
    <dbReference type="NCBI Taxonomy" id="182264"/>
    <lineage>
        <taxon>Bacteria</taxon>
        <taxon>Bacillati</taxon>
        <taxon>Bacillota</taxon>
        <taxon>Clostridia</taxon>
        <taxon>Eubacteriales</taxon>
        <taxon>Desulfallaceae</taxon>
        <taxon>Sporotomaculum</taxon>
    </lineage>
</organism>
<name>A0A9D2WQF4_9FIRM</name>
<dbReference type="Proteomes" id="UP000798488">
    <property type="component" value="Unassembled WGS sequence"/>
</dbReference>
<dbReference type="PROSITE" id="PS51257">
    <property type="entry name" value="PROKAR_LIPOPROTEIN"/>
    <property type="match status" value="1"/>
</dbReference>
<evidence type="ECO:0008006" key="3">
    <source>
        <dbReference type="Google" id="ProtNLM"/>
    </source>
</evidence>
<evidence type="ECO:0000313" key="2">
    <source>
        <dbReference type="Proteomes" id="UP000798488"/>
    </source>
</evidence>
<keyword evidence="2" id="KW-1185">Reference proteome</keyword>
<dbReference type="OrthoDB" id="2068460at2"/>
<dbReference type="InterPro" id="IPR047676">
    <property type="entry name" value="FxLYD_dom"/>
</dbReference>
<protein>
    <recommendedName>
        <fullName evidence="3">Lipoprotein</fullName>
    </recommendedName>
</protein>
<proteinExistence type="predicted"/>
<evidence type="ECO:0000313" key="1">
    <source>
        <dbReference type="EMBL" id="KAF1085680.1"/>
    </source>
</evidence>
<dbReference type="AlphaFoldDB" id="A0A9D2WQF4"/>
<dbReference type="RefSeq" id="WP_161822118.1">
    <property type="nucleotide sequence ID" value="NZ_LSRS01000003.1"/>
</dbReference>
<accession>A0A9D2WQF4</accession>